<feature type="transmembrane region" description="Helical" evidence="7">
    <location>
        <begin position="166"/>
        <end position="186"/>
    </location>
</feature>
<dbReference type="PANTHER" id="PTHR23501:SF78">
    <property type="entry name" value="MAJOR FACILITATOR SUPERFAMILY (MFS) PROFILE DOMAIN-CONTAINING PROTEIN-RELATED"/>
    <property type="match status" value="1"/>
</dbReference>
<keyword evidence="10" id="KW-1185">Reference proteome</keyword>
<feature type="transmembrane region" description="Helical" evidence="7">
    <location>
        <begin position="500"/>
        <end position="518"/>
    </location>
</feature>
<evidence type="ECO:0000256" key="3">
    <source>
        <dbReference type="ARBA" id="ARBA00022692"/>
    </source>
</evidence>
<reference evidence="9 10" key="1">
    <citation type="journal article" date="2016" name="Proc. Natl. Acad. Sci. U.S.A.">
        <title>Comparative genomics of biotechnologically important yeasts.</title>
        <authorList>
            <person name="Riley R."/>
            <person name="Haridas S."/>
            <person name="Wolfe K.H."/>
            <person name="Lopes M.R."/>
            <person name="Hittinger C.T."/>
            <person name="Goeker M."/>
            <person name="Salamov A.A."/>
            <person name="Wisecaver J.H."/>
            <person name="Long T.M."/>
            <person name="Calvey C.H."/>
            <person name="Aerts A.L."/>
            <person name="Barry K.W."/>
            <person name="Choi C."/>
            <person name="Clum A."/>
            <person name="Coughlan A.Y."/>
            <person name="Deshpande S."/>
            <person name="Douglass A.P."/>
            <person name="Hanson S.J."/>
            <person name="Klenk H.-P."/>
            <person name="LaButti K.M."/>
            <person name="Lapidus A."/>
            <person name="Lindquist E.A."/>
            <person name="Lipzen A.M."/>
            <person name="Meier-Kolthoff J.P."/>
            <person name="Ohm R.A."/>
            <person name="Otillar R.P."/>
            <person name="Pangilinan J.L."/>
            <person name="Peng Y."/>
            <person name="Rokas A."/>
            <person name="Rosa C.A."/>
            <person name="Scheuner C."/>
            <person name="Sibirny A.A."/>
            <person name="Slot J.C."/>
            <person name="Stielow J.B."/>
            <person name="Sun H."/>
            <person name="Kurtzman C.P."/>
            <person name="Blackwell M."/>
            <person name="Grigoriev I.V."/>
            <person name="Jeffries T.W."/>
        </authorList>
    </citation>
    <scope>NUCLEOTIDE SEQUENCE [LARGE SCALE GENOMIC DNA]</scope>
    <source>
        <strain evidence="10">ATCC 58044 / CBS 1984 / NCYC 433 / NRRL Y-366-8</strain>
    </source>
</reference>
<dbReference type="PROSITE" id="PS50850">
    <property type="entry name" value="MFS"/>
    <property type="match status" value="1"/>
</dbReference>
<gene>
    <name evidence="9" type="ORF">WICANDRAFT_62428</name>
</gene>
<feature type="transmembrane region" description="Helical" evidence="7">
    <location>
        <begin position="192"/>
        <end position="213"/>
    </location>
</feature>
<feature type="transmembrane region" description="Helical" evidence="7">
    <location>
        <begin position="574"/>
        <end position="591"/>
    </location>
</feature>
<keyword evidence="3 7" id="KW-0812">Transmembrane</keyword>
<feature type="transmembrane region" description="Helical" evidence="7">
    <location>
        <begin position="256"/>
        <end position="275"/>
    </location>
</feature>
<dbReference type="GO" id="GO:0022857">
    <property type="term" value="F:transmembrane transporter activity"/>
    <property type="evidence" value="ECO:0007669"/>
    <property type="project" value="InterPro"/>
</dbReference>
<protein>
    <recommendedName>
        <fullName evidence="8">Major facilitator superfamily (MFS) profile domain-containing protein</fullName>
    </recommendedName>
</protein>
<feature type="compositionally biased region" description="Basic and acidic residues" evidence="6">
    <location>
        <begin position="11"/>
        <end position="23"/>
    </location>
</feature>
<comment type="similarity">
    <text evidence="2">Belongs to the major facilitator superfamily.</text>
</comment>
<feature type="transmembrane region" description="Helical" evidence="7">
    <location>
        <begin position="453"/>
        <end position="479"/>
    </location>
</feature>
<feature type="region of interest" description="Disordered" evidence="6">
    <location>
        <begin position="1"/>
        <end position="63"/>
    </location>
</feature>
<feature type="domain" description="Major facilitator superfamily (MFS) profile" evidence="8">
    <location>
        <begin position="102"/>
        <end position="548"/>
    </location>
</feature>
<evidence type="ECO:0000256" key="7">
    <source>
        <dbReference type="SAM" id="Phobius"/>
    </source>
</evidence>
<dbReference type="Proteomes" id="UP000094112">
    <property type="component" value="Unassembled WGS sequence"/>
</dbReference>
<dbReference type="GeneID" id="30200608"/>
<evidence type="ECO:0000313" key="9">
    <source>
        <dbReference type="EMBL" id="ODQ59842.1"/>
    </source>
</evidence>
<evidence type="ECO:0000259" key="8">
    <source>
        <dbReference type="PROSITE" id="PS50850"/>
    </source>
</evidence>
<dbReference type="EMBL" id="KV454210">
    <property type="protein sequence ID" value="ODQ59842.1"/>
    <property type="molecule type" value="Genomic_DNA"/>
</dbReference>
<feature type="transmembrane region" description="Helical" evidence="7">
    <location>
        <begin position="395"/>
        <end position="416"/>
    </location>
</feature>
<comment type="subcellular location">
    <subcellularLocation>
        <location evidence="1">Membrane</location>
        <topology evidence="1">Multi-pass membrane protein</topology>
    </subcellularLocation>
</comment>
<accession>A0A1E3P4M8</accession>
<dbReference type="PANTHER" id="PTHR23501">
    <property type="entry name" value="MAJOR FACILITATOR SUPERFAMILY"/>
    <property type="match status" value="1"/>
</dbReference>
<organism evidence="9 10">
    <name type="scientific">Wickerhamomyces anomalus (strain ATCC 58044 / CBS 1984 / NCYC 433 / NRRL Y-366-8)</name>
    <name type="common">Yeast</name>
    <name type="synonym">Hansenula anomala</name>
    <dbReference type="NCBI Taxonomy" id="683960"/>
    <lineage>
        <taxon>Eukaryota</taxon>
        <taxon>Fungi</taxon>
        <taxon>Dikarya</taxon>
        <taxon>Ascomycota</taxon>
        <taxon>Saccharomycotina</taxon>
        <taxon>Saccharomycetes</taxon>
        <taxon>Phaffomycetales</taxon>
        <taxon>Wickerhamomycetaceae</taxon>
        <taxon>Wickerhamomyces</taxon>
    </lineage>
</organism>
<proteinExistence type="inferred from homology"/>
<feature type="transmembrane region" description="Helical" evidence="7">
    <location>
        <begin position="101"/>
        <end position="127"/>
    </location>
</feature>
<dbReference type="AlphaFoldDB" id="A0A1E3P4M8"/>
<dbReference type="OrthoDB" id="10021397at2759"/>
<evidence type="ECO:0000256" key="6">
    <source>
        <dbReference type="SAM" id="MobiDB-lite"/>
    </source>
</evidence>
<dbReference type="GO" id="GO:0005886">
    <property type="term" value="C:plasma membrane"/>
    <property type="evidence" value="ECO:0007669"/>
    <property type="project" value="TreeGrafter"/>
</dbReference>
<evidence type="ECO:0000313" key="10">
    <source>
        <dbReference type="Proteomes" id="UP000094112"/>
    </source>
</evidence>
<name>A0A1E3P4M8_WICAA</name>
<sequence length="619" mass="69192">MANNKNQVQKNKKDDWHTSDRSVHSLSSDNGNYSPTSDEPRPLEPVKSILSARNDTDEPNNHDYQEKEFNEQLKPMATQQSLSKKLGDSHDKLLSPKELKIILLAMSLSLMVSFIDQNGIAIVLPYIADELNAQLTISWAGTSQLIANCCFQLLYGRLADIFGRKYVLLTCILLLGFFDLACGLAKTDAQFFVFRALTGVANGGVTSLAMVIMSDHVTLKERGKYQGYLTSFIGIGNAVGPFLASAFTTYSNWRNYYYTLFAIVTASSGIIWWFLPNSHSPISIKEKLLNIDYFGFLFSSVGLILVLIPINGGGLTFAWGSPKVIVMFAVGGLSLVAFLFIEWKVAKLPMVPFRLFKSMSLVIVFTQCFFFGMCYYPLFYYYTYYFEVVKDLKPIITACFFLCVVIPHAVMSAVSGKIVSKTGHYNPVIWAGYTFWVLGFSLLAGVVQVSTPYYGIALIMVLNGLGQGMTFQNTLIAALAHSKQQDRAVVISTRNVLRSFGGSFGMAFSSMIFATSFTKDLKTNSFINQSSNGYLKKYLQEHVYSKVDFTQISVDAQQHLYVQELYMKCTKNVFTFWAPLIGACYVGSWFIRDRGVASKSDQDRLAKAEKEAQSPEQKV</sequence>
<feature type="transmembrane region" description="Helical" evidence="7">
    <location>
        <begin position="296"/>
        <end position="318"/>
    </location>
</feature>
<feature type="transmembrane region" description="Helical" evidence="7">
    <location>
        <begin position="361"/>
        <end position="383"/>
    </location>
</feature>
<feature type="transmembrane region" description="Helical" evidence="7">
    <location>
        <begin position="225"/>
        <end position="244"/>
    </location>
</feature>
<feature type="transmembrane region" description="Helical" evidence="7">
    <location>
        <begin position="133"/>
        <end position="154"/>
    </location>
</feature>
<keyword evidence="4 7" id="KW-1133">Transmembrane helix</keyword>
<keyword evidence="5 7" id="KW-0472">Membrane</keyword>
<dbReference type="InterPro" id="IPR011701">
    <property type="entry name" value="MFS"/>
</dbReference>
<feature type="compositionally biased region" description="Basic and acidic residues" evidence="6">
    <location>
        <begin position="54"/>
        <end position="63"/>
    </location>
</feature>
<evidence type="ECO:0000256" key="4">
    <source>
        <dbReference type="ARBA" id="ARBA00022989"/>
    </source>
</evidence>
<dbReference type="Gene3D" id="1.20.1250.20">
    <property type="entry name" value="MFS general substrate transporter like domains"/>
    <property type="match status" value="2"/>
</dbReference>
<feature type="compositionally biased region" description="Polar residues" evidence="6">
    <location>
        <begin position="24"/>
        <end position="37"/>
    </location>
</feature>
<feature type="transmembrane region" description="Helical" evidence="7">
    <location>
        <begin position="428"/>
        <end position="447"/>
    </location>
</feature>
<dbReference type="STRING" id="683960.A0A1E3P4M8"/>
<dbReference type="SUPFAM" id="SSF103473">
    <property type="entry name" value="MFS general substrate transporter"/>
    <property type="match status" value="1"/>
</dbReference>
<dbReference type="InterPro" id="IPR036259">
    <property type="entry name" value="MFS_trans_sf"/>
</dbReference>
<evidence type="ECO:0000256" key="5">
    <source>
        <dbReference type="ARBA" id="ARBA00023136"/>
    </source>
</evidence>
<evidence type="ECO:0000256" key="1">
    <source>
        <dbReference type="ARBA" id="ARBA00004141"/>
    </source>
</evidence>
<dbReference type="Pfam" id="PF07690">
    <property type="entry name" value="MFS_1"/>
    <property type="match status" value="1"/>
</dbReference>
<feature type="transmembrane region" description="Helical" evidence="7">
    <location>
        <begin position="324"/>
        <end position="341"/>
    </location>
</feature>
<evidence type="ECO:0000256" key="2">
    <source>
        <dbReference type="ARBA" id="ARBA00008335"/>
    </source>
</evidence>
<dbReference type="InterPro" id="IPR020846">
    <property type="entry name" value="MFS_dom"/>
</dbReference>
<dbReference type="RefSeq" id="XP_019039049.1">
    <property type="nucleotide sequence ID" value="XM_019183362.1"/>
</dbReference>